<protein>
    <submittedName>
        <fullName evidence="2">Beta-lactamase domain protein</fullName>
    </submittedName>
</protein>
<dbReference type="AlphaFoldDB" id="A0A0G0DWN0"/>
<dbReference type="PANTHER" id="PTHR46018:SF2">
    <property type="entry name" value="ZINC PHOSPHODIESTERASE ELAC PROTEIN 1"/>
    <property type="match status" value="1"/>
</dbReference>
<dbReference type="SUPFAM" id="SSF56281">
    <property type="entry name" value="Metallo-hydrolase/oxidoreductase"/>
    <property type="match status" value="1"/>
</dbReference>
<dbReference type="GO" id="GO:0042781">
    <property type="term" value="F:3'-tRNA processing endoribonuclease activity"/>
    <property type="evidence" value="ECO:0007669"/>
    <property type="project" value="TreeGrafter"/>
</dbReference>
<dbReference type="EMBL" id="LBPO01000001">
    <property type="protein sequence ID" value="KKP59552.1"/>
    <property type="molecule type" value="Genomic_DNA"/>
</dbReference>
<comment type="caution">
    <text evidence="2">The sequence shown here is derived from an EMBL/GenBank/DDBJ whole genome shotgun (WGS) entry which is preliminary data.</text>
</comment>
<evidence type="ECO:0000313" key="2">
    <source>
        <dbReference type="EMBL" id="KKP59552.1"/>
    </source>
</evidence>
<name>A0A0G0DWN0_9BACT</name>
<dbReference type="Pfam" id="PF12706">
    <property type="entry name" value="Lactamase_B_2"/>
    <property type="match status" value="1"/>
</dbReference>
<dbReference type="InterPro" id="IPR036866">
    <property type="entry name" value="RibonucZ/Hydroxyglut_hydro"/>
</dbReference>
<dbReference type="CDD" id="cd16272">
    <property type="entry name" value="RNaseZ_MBL-fold"/>
    <property type="match status" value="1"/>
</dbReference>
<dbReference type="PANTHER" id="PTHR46018">
    <property type="entry name" value="ZINC PHOSPHODIESTERASE ELAC PROTEIN 1"/>
    <property type="match status" value="1"/>
</dbReference>
<dbReference type="SMART" id="SM00849">
    <property type="entry name" value="Lactamase_B"/>
    <property type="match status" value="1"/>
</dbReference>
<dbReference type="Proteomes" id="UP000034927">
    <property type="component" value="Unassembled WGS sequence"/>
</dbReference>
<sequence>MKIHFLGTNNWYDTKTGQTPCTLIDTKEAYIILDAGYGIHKVDKYIKPGKPIYLFISHLHVDHICGLHVLPKFKFTEPLTIFCADESKKYLTKFTQHPFMSPIKNLPYKTKIVGIRPGKFVKPLSFVCKNLKHIDYDLGYRFNLERKIITYCADTAVCENDYLLAKDADLLMHECAFSPGSVHDAWGHSNPEDGAKLAKRAQVKKLMLTLFGASGYPSVMHRQEAQRVARKIFAPTEIAYDDLIVEL</sequence>
<feature type="domain" description="Metallo-beta-lactamase" evidence="1">
    <location>
        <begin position="18"/>
        <end position="210"/>
    </location>
</feature>
<evidence type="ECO:0000313" key="3">
    <source>
        <dbReference type="Proteomes" id="UP000034927"/>
    </source>
</evidence>
<organism evidence="2 3">
    <name type="scientific">Candidatus Magasanikbacteria bacterium GW2011_GWC2_34_16</name>
    <dbReference type="NCBI Taxonomy" id="1619045"/>
    <lineage>
        <taxon>Bacteria</taxon>
        <taxon>Candidatus Magasanikiibacteriota</taxon>
    </lineage>
</organism>
<dbReference type="Gene3D" id="3.60.15.10">
    <property type="entry name" value="Ribonuclease Z/Hydroxyacylglutathione hydrolase-like"/>
    <property type="match status" value="1"/>
</dbReference>
<accession>A0A0G0DWN0</accession>
<dbReference type="InterPro" id="IPR001279">
    <property type="entry name" value="Metallo-B-lactamas"/>
</dbReference>
<gene>
    <name evidence="2" type="ORF">UR53_C0001G0052</name>
</gene>
<evidence type="ECO:0000259" key="1">
    <source>
        <dbReference type="SMART" id="SM00849"/>
    </source>
</evidence>
<reference evidence="2 3" key="1">
    <citation type="journal article" date="2015" name="Nature">
        <title>rRNA introns, odd ribosomes, and small enigmatic genomes across a large radiation of phyla.</title>
        <authorList>
            <person name="Brown C.T."/>
            <person name="Hug L.A."/>
            <person name="Thomas B.C."/>
            <person name="Sharon I."/>
            <person name="Castelle C.J."/>
            <person name="Singh A."/>
            <person name="Wilkins M.J."/>
            <person name="Williams K.H."/>
            <person name="Banfield J.F."/>
        </authorList>
    </citation>
    <scope>NUCLEOTIDE SEQUENCE [LARGE SCALE GENOMIC DNA]</scope>
</reference>
<proteinExistence type="predicted"/>